<accession>A0AAJ6CVP8</accession>
<dbReference type="Proteomes" id="UP001321249">
    <property type="component" value="Unassembled WGS sequence"/>
</dbReference>
<gene>
    <name evidence="2" type="ORF">GKO46_09910</name>
    <name evidence="3" type="ORF">GKO48_11630</name>
</gene>
<keyword evidence="4" id="KW-1185">Reference proteome</keyword>
<dbReference type="EMBL" id="WMBE01000003">
    <property type="protein sequence ID" value="MDG0867383.1"/>
    <property type="molecule type" value="Genomic_DNA"/>
</dbReference>
<evidence type="ECO:0000256" key="1">
    <source>
        <dbReference type="SAM" id="MobiDB-lite"/>
    </source>
</evidence>
<dbReference type="Proteomes" id="UP001219901">
    <property type="component" value="Chromosome"/>
</dbReference>
<evidence type="ECO:0000313" key="5">
    <source>
        <dbReference type="Proteomes" id="UP001321249"/>
    </source>
</evidence>
<protein>
    <submittedName>
        <fullName evidence="3">Uncharacterized protein</fullName>
    </submittedName>
</protein>
<reference evidence="3" key="2">
    <citation type="journal article" date="2023" name="Nat. Commun.">
        <title>Cultivation of marine bacteria of the SAR202 clade.</title>
        <authorList>
            <person name="Lim Y."/>
            <person name="Seo J.H."/>
            <person name="Giovannoni S.J."/>
            <person name="Kang I."/>
            <person name="Cho J.C."/>
        </authorList>
    </citation>
    <scope>NUCLEOTIDE SEQUENCE</scope>
    <source>
        <strain evidence="3">JH1073</strain>
    </source>
</reference>
<reference evidence="4" key="3">
    <citation type="submission" date="2023-06" db="EMBL/GenBank/DDBJ databases">
        <title>Pangenomics reveal diversification of enzyme families and niche specialization in globally abundant SAR202 bacteria.</title>
        <authorList>
            <person name="Saw J.H.W."/>
        </authorList>
    </citation>
    <scope>NUCLEOTIDE SEQUENCE [LARGE SCALE GENOMIC DNA]</scope>
    <source>
        <strain evidence="4">JH1073</strain>
    </source>
</reference>
<evidence type="ECO:0000313" key="2">
    <source>
        <dbReference type="EMBL" id="MDG0867383.1"/>
    </source>
</evidence>
<name>A0AAJ6CVP8_9CHLR</name>
<dbReference type="RefSeq" id="WP_342825699.1">
    <property type="nucleotide sequence ID" value="NZ_CP046146.1"/>
</dbReference>
<organism evidence="3 4">
    <name type="scientific">Candidatus Lucifugimonas marina</name>
    <dbReference type="NCBI Taxonomy" id="3038979"/>
    <lineage>
        <taxon>Bacteria</taxon>
        <taxon>Bacillati</taxon>
        <taxon>Chloroflexota</taxon>
        <taxon>Dehalococcoidia</taxon>
        <taxon>SAR202 cluster</taxon>
        <taxon>Candidatus Lucifugimonadales</taxon>
        <taxon>Candidatus Lucifugimonadaceae</taxon>
        <taxon>Candidatus Lucifugimonas</taxon>
    </lineage>
</organism>
<reference evidence="4 5" key="1">
    <citation type="submission" date="2019-11" db="EMBL/GenBank/DDBJ databases">
        <authorList>
            <person name="Cho J.-C."/>
        </authorList>
    </citation>
    <scope>NUCLEOTIDE SEQUENCE [LARGE SCALE GENOMIC DNA]</scope>
    <source>
        <strain evidence="3 4">JH1073</strain>
        <strain evidence="2 5">JH702</strain>
    </source>
</reference>
<feature type="region of interest" description="Disordered" evidence="1">
    <location>
        <begin position="247"/>
        <end position="294"/>
    </location>
</feature>
<evidence type="ECO:0000313" key="4">
    <source>
        <dbReference type="Proteomes" id="UP001219901"/>
    </source>
</evidence>
<sequence length="354" mass="37404">MKARLAGVLILAAVLAGLITGVGDRASAQGEIPKIAAITLHGDILISGGADANGMTLTAKIDDWVSNPVTVGEQSDNGYVGLFIHAPVQLIGKDVTFWLDDQVQADEKTPYSFLDQFGNEILDWGLPQLREQNLRFPFAPLATATPTPVPPTPTATPVILAPTFYEGRVRAGSTPPPDGTLIHAVIDDYVTQFASVFDGEYFLTVDPLMEIYAGRPIEFYIGETKALQSDIFEDGLRKQQFLLVFPPLPTPTPVPTETPTPTPTLTPTPTPEPTRTPTPTPTPTVVPSATPTPTPIADVTATAEAQASATAVAEEAAGGSCSAREGGPAGLGNIALLLAPLALVAWRRLEKNIR</sequence>
<dbReference type="AlphaFoldDB" id="A0AAJ6CVP8"/>
<dbReference type="EMBL" id="CP046147">
    <property type="protein sequence ID" value="WFG40235.1"/>
    <property type="molecule type" value="Genomic_DNA"/>
</dbReference>
<proteinExistence type="predicted"/>
<evidence type="ECO:0000313" key="3">
    <source>
        <dbReference type="EMBL" id="WFG40235.1"/>
    </source>
</evidence>